<gene>
    <name evidence="11" type="ORF">COCNU_06G013720</name>
</gene>
<sequence length="508" mass="57900">MIEKWAILGNTFASLLVLGTVIQRYSPFRPETILIKCIHKLTSFIYPYVQIKISEYTGEYMKRSEAYAAIEAYLSASCSQRAHNLKAELGKDSTKPVLSMDGHEEVTDEFGGTTFWWSSNTSIRQTQALSLYPDQEEKRSYRLTFHKSNRQLVLDSYLSHVLREGREVGIRNRRRKLYCNNPSSNWGGYRSKVWSHVAFEHPSRFETLAMDAVKKRKIMKDLEAFRKGKDYYAKIGKAWKRGYLLYGPPGTGKSSMIAAIADFLDYDVYDLELTTVKDNTELRKLFIETTGKSVIVIEDIDCSLDLTGQRKQKSKKEEDKSEEKKNLPPGLEEEKESSKVTLSGLLNFIDGLWSACGGERLIVFTTNHKEKLDPALIRRGRMDKHIEMSYCCFDAFKVLAKNYLDVDSHPLFGTIQDLMEEVKITPADVAENLMQKSVDEDAGSCLEKLIQAMNKAREEEASKQAQASIEEIVGRQEKSGAKEEETSKHPMCDGEDMEGEGEKKKELL</sequence>
<comment type="cofactor">
    <cofactor evidence="1">
        <name>Mg(2+)</name>
        <dbReference type="ChEBI" id="CHEBI:18420"/>
    </cofactor>
</comment>
<keyword evidence="5" id="KW-0460">Magnesium</keyword>
<organism evidence="11 12">
    <name type="scientific">Cocos nucifera</name>
    <name type="common">Coconut palm</name>
    <dbReference type="NCBI Taxonomy" id="13894"/>
    <lineage>
        <taxon>Eukaryota</taxon>
        <taxon>Viridiplantae</taxon>
        <taxon>Streptophyta</taxon>
        <taxon>Embryophyta</taxon>
        <taxon>Tracheophyta</taxon>
        <taxon>Spermatophyta</taxon>
        <taxon>Magnoliopsida</taxon>
        <taxon>Liliopsida</taxon>
        <taxon>Arecaceae</taxon>
        <taxon>Arecoideae</taxon>
        <taxon>Cocoseae</taxon>
        <taxon>Attaleinae</taxon>
        <taxon>Cocos</taxon>
    </lineage>
</organism>
<dbReference type="Pfam" id="PF00004">
    <property type="entry name" value="AAA"/>
    <property type="match status" value="1"/>
</dbReference>
<dbReference type="AlphaFoldDB" id="A0A8K0N321"/>
<dbReference type="Gene3D" id="6.10.280.40">
    <property type="match status" value="1"/>
</dbReference>
<dbReference type="FunFam" id="3.40.50.300:FF:001122">
    <property type="entry name" value="AAA-ATPase ASD, mitochondrial"/>
    <property type="match status" value="1"/>
</dbReference>
<feature type="chain" id="PRO_5035426462" evidence="9">
    <location>
        <begin position="20"/>
        <end position="508"/>
    </location>
</feature>
<dbReference type="OrthoDB" id="10251412at2759"/>
<dbReference type="InterPro" id="IPR003593">
    <property type="entry name" value="AAA+_ATPase"/>
</dbReference>
<evidence type="ECO:0000256" key="6">
    <source>
        <dbReference type="ARBA" id="ARBA00049360"/>
    </source>
</evidence>
<dbReference type="InterPro" id="IPR050747">
    <property type="entry name" value="Mitochondrial_chaperone_BCS1"/>
</dbReference>
<dbReference type="SUPFAM" id="SSF52540">
    <property type="entry name" value="P-loop containing nucleoside triphosphate hydrolases"/>
    <property type="match status" value="1"/>
</dbReference>
<dbReference type="EMBL" id="CM017877">
    <property type="protein sequence ID" value="KAG1347543.1"/>
    <property type="molecule type" value="Genomic_DNA"/>
</dbReference>
<dbReference type="GO" id="GO:0006950">
    <property type="term" value="P:response to stress"/>
    <property type="evidence" value="ECO:0007669"/>
    <property type="project" value="UniProtKB-ARBA"/>
</dbReference>
<dbReference type="InterPro" id="IPR003960">
    <property type="entry name" value="ATPase_AAA_CS"/>
</dbReference>
<evidence type="ECO:0000256" key="1">
    <source>
        <dbReference type="ARBA" id="ARBA00001946"/>
    </source>
</evidence>
<feature type="region of interest" description="Disordered" evidence="8">
    <location>
        <begin position="311"/>
        <end position="336"/>
    </location>
</feature>
<feature type="region of interest" description="Disordered" evidence="8">
    <location>
        <begin position="459"/>
        <end position="508"/>
    </location>
</feature>
<evidence type="ECO:0000256" key="5">
    <source>
        <dbReference type="ARBA" id="ARBA00022842"/>
    </source>
</evidence>
<dbReference type="InterPro" id="IPR058017">
    <property type="entry name" value="At3g28540-like_C"/>
</dbReference>
<dbReference type="PANTHER" id="PTHR23070">
    <property type="entry name" value="BCS1 AAA-TYPE ATPASE"/>
    <property type="match status" value="1"/>
</dbReference>
<feature type="domain" description="AAA+ ATPase" evidence="10">
    <location>
        <begin position="239"/>
        <end position="392"/>
    </location>
</feature>
<dbReference type="InterPro" id="IPR025753">
    <property type="entry name" value="AAA_N_dom"/>
</dbReference>
<evidence type="ECO:0000256" key="9">
    <source>
        <dbReference type="SAM" id="SignalP"/>
    </source>
</evidence>
<keyword evidence="9" id="KW-0732">Signal</keyword>
<dbReference type="PROSITE" id="PS00674">
    <property type="entry name" value="AAA"/>
    <property type="match status" value="1"/>
</dbReference>
<evidence type="ECO:0000313" key="12">
    <source>
        <dbReference type="Proteomes" id="UP000797356"/>
    </source>
</evidence>
<evidence type="ECO:0000313" key="11">
    <source>
        <dbReference type="EMBL" id="KAG1347543.1"/>
    </source>
</evidence>
<feature type="compositionally biased region" description="Basic and acidic residues" evidence="8">
    <location>
        <begin position="472"/>
        <end position="492"/>
    </location>
</feature>
<dbReference type="InterPro" id="IPR027417">
    <property type="entry name" value="P-loop_NTPase"/>
</dbReference>
<feature type="compositionally biased region" description="Basic and acidic residues" evidence="8">
    <location>
        <begin position="315"/>
        <end position="326"/>
    </location>
</feature>
<evidence type="ECO:0000256" key="8">
    <source>
        <dbReference type="SAM" id="MobiDB-lite"/>
    </source>
</evidence>
<dbReference type="CDD" id="cd19510">
    <property type="entry name" value="RecA-like_BCS1"/>
    <property type="match status" value="1"/>
</dbReference>
<dbReference type="Proteomes" id="UP000797356">
    <property type="component" value="Chromosome 6"/>
</dbReference>
<dbReference type="Gene3D" id="3.40.50.300">
    <property type="entry name" value="P-loop containing nucleotide triphosphate hydrolases"/>
    <property type="match status" value="1"/>
</dbReference>
<keyword evidence="12" id="KW-1185">Reference proteome</keyword>
<accession>A0A8K0N321</accession>
<evidence type="ECO:0000256" key="4">
    <source>
        <dbReference type="ARBA" id="ARBA00022840"/>
    </source>
</evidence>
<feature type="signal peptide" evidence="9">
    <location>
        <begin position="1"/>
        <end position="19"/>
    </location>
</feature>
<comment type="caution">
    <text evidence="11">The sequence shown here is derived from an EMBL/GenBank/DDBJ whole genome shotgun (WGS) entry which is preliminary data.</text>
</comment>
<evidence type="ECO:0000256" key="7">
    <source>
        <dbReference type="RuleBase" id="RU003651"/>
    </source>
</evidence>
<proteinExistence type="inferred from homology"/>
<keyword evidence="4 7" id="KW-0067">ATP-binding</keyword>
<name>A0A8K0N321_COCNU</name>
<reference evidence="11" key="2">
    <citation type="submission" date="2019-07" db="EMBL/GenBank/DDBJ databases">
        <authorList>
            <person name="Yang Y."/>
            <person name="Bocs S."/>
            <person name="Baudouin L."/>
        </authorList>
    </citation>
    <scope>NUCLEOTIDE SEQUENCE</scope>
    <source>
        <tissue evidence="11">Spear leaf of Hainan Tall coconut</tissue>
    </source>
</reference>
<comment type="catalytic activity">
    <reaction evidence="6">
        <text>ATP + H2O = ADP + phosphate + H(+)</text>
        <dbReference type="Rhea" id="RHEA:13065"/>
        <dbReference type="ChEBI" id="CHEBI:15377"/>
        <dbReference type="ChEBI" id="CHEBI:15378"/>
        <dbReference type="ChEBI" id="CHEBI:30616"/>
        <dbReference type="ChEBI" id="CHEBI:43474"/>
        <dbReference type="ChEBI" id="CHEBI:456216"/>
    </reaction>
</comment>
<reference evidence="11" key="1">
    <citation type="journal article" date="2017" name="Gigascience">
        <title>The genome draft of coconut (Cocos nucifera).</title>
        <authorList>
            <person name="Xiao Y."/>
            <person name="Xu P."/>
            <person name="Fan H."/>
            <person name="Baudouin L."/>
            <person name="Xia W."/>
            <person name="Bocs S."/>
            <person name="Xu J."/>
            <person name="Li Q."/>
            <person name="Guo A."/>
            <person name="Zhou L."/>
            <person name="Li J."/>
            <person name="Wu Y."/>
            <person name="Ma Z."/>
            <person name="Armero A."/>
            <person name="Issali A.E."/>
            <person name="Liu N."/>
            <person name="Peng M."/>
            <person name="Yang Y."/>
        </authorList>
    </citation>
    <scope>NUCLEOTIDE SEQUENCE</scope>
    <source>
        <tissue evidence="11">Spear leaf of Hainan Tall coconut</tissue>
    </source>
</reference>
<dbReference type="InterPro" id="IPR003959">
    <property type="entry name" value="ATPase_AAA_core"/>
</dbReference>
<dbReference type="Pfam" id="PF25568">
    <property type="entry name" value="AAA_lid_At3g28540"/>
    <property type="match status" value="1"/>
</dbReference>
<evidence type="ECO:0000256" key="3">
    <source>
        <dbReference type="ARBA" id="ARBA00022741"/>
    </source>
</evidence>
<keyword evidence="3 7" id="KW-0547">Nucleotide-binding</keyword>
<protein>
    <submittedName>
        <fullName evidence="11">AAA-ATPase ASD, mitochondrial</fullName>
    </submittedName>
</protein>
<dbReference type="SMART" id="SM00382">
    <property type="entry name" value="AAA"/>
    <property type="match status" value="1"/>
</dbReference>
<dbReference type="GO" id="GO:0005524">
    <property type="term" value="F:ATP binding"/>
    <property type="evidence" value="ECO:0007669"/>
    <property type="project" value="UniProtKB-KW"/>
</dbReference>
<dbReference type="GO" id="GO:0016887">
    <property type="term" value="F:ATP hydrolysis activity"/>
    <property type="evidence" value="ECO:0007669"/>
    <property type="project" value="InterPro"/>
</dbReference>
<evidence type="ECO:0000259" key="10">
    <source>
        <dbReference type="SMART" id="SM00382"/>
    </source>
</evidence>
<dbReference type="Pfam" id="PF14363">
    <property type="entry name" value="AAA_assoc"/>
    <property type="match status" value="1"/>
</dbReference>
<comment type="similarity">
    <text evidence="2">Belongs to the AAA ATPase family. BCS1 subfamily.</text>
</comment>
<evidence type="ECO:0000256" key="2">
    <source>
        <dbReference type="ARBA" id="ARBA00007448"/>
    </source>
</evidence>